<feature type="transmembrane region" description="Helical" evidence="1">
    <location>
        <begin position="98"/>
        <end position="117"/>
    </location>
</feature>
<feature type="transmembrane region" description="Helical" evidence="1">
    <location>
        <begin position="9"/>
        <end position="31"/>
    </location>
</feature>
<keyword evidence="1" id="KW-0472">Membrane</keyword>
<comment type="caution">
    <text evidence="2">The sequence shown here is derived from an EMBL/GenBank/DDBJ whole genome shotgun (WGS) entry which is preliminary data.</text>
</comment>
<name>A0A6L7DDJ2_9HELI</name>
<keyword evidence="1" id="KW-0812">Transmembrane</keyword>
<accession>A0A6L7DDJ2</accession>
<feature type="transmembrane region" description="Helical" evidence="1">
    <location>
        <begin position="61"/>
        <end position="82"/>
    </location>
</feature>
<organism evidence="2 3">
    <name type="scientific">Helicobacter saguini</name>
    <dbReference type="NCBI Taxonomy" id="1548018"/>
    <lineage>
        <taxon>Bacteria</taxon>
        <taxon>Pseudomonadati</taxon>
        <taxon>Campylobacterota</taxon>
        <taxon>Epsilonproteobacteria</taxon>
        <taxon>Campylobacterales</taxon>
        <taxon>Helicobacteraceae</taxon>
        <taxon>Helicobacter</taxon>
    </lineage>
</organism>
<evidence type="ECO:0000313" key="2">
    <source>
        <dbReference type="EMBL" id="MWV69969.1"/>
    </source>
</evidence>
<sequence>MNKFSFGKFILDCLICMLLILISVVILLFPINLITEFLKKFTFDILGPTFYLGNLDILNDFLFDALSFTLCHILFFSIWFFLEKKGIIIKYKIYKSSFWFVFILSTSFWWLCAIKIATGPIKG</sequence>
<dbReference type="AlphaFoldDB" id="A0A6L7DDJ2"/>
<dbReference type="Proteomes" id="UP000477070">
    <property type="component" value="Unassembled WGS sequence"/>
</dbReference>
<dbReference type="EMBL" id="QBIU01000001">
    <property type="protein sequence ID" value="MWV69969.1"/>
    <property type="molecule type" value="Genomic_DNA"/>
</dbReference>
<keyword evidence="1" id="KW-1133">Transmembrane helix</keyword>
<gene>
    <name evidence="2" type="ORF">DCO61_08135</name>
</gene>
<reference evidence="2 3" key="1">
    <citation type="submission" date="2019-12" db="EMBL/GenBank/DDBJ databases">
        <title>Multi-Generational Helicobacter saguini Isolates.</title>
        <authorList>
            <person name="Mannion A."/>
            <person name="Shen Z."/>
            <person name="Fox J.G."/>
        </authorList>
    </citation>
    <scope>NUCLEOTIDE SEQUENCE [LARGE SCALE GENOMIC DNA]</scope>
    <source>
        <strain evidence="3">16-048 (F4)</strain>
    </source>
</reference>
<evidence type="ECO:0000313" key="3">
    <source>
        <dbReference type="Proteomes" id="UP000477070"/>
    </source>
</evidence>
<protein>
    <submittedName>
        <fullName evidence="2">Uncharacterized protein</fullName>
    </submittedName>
</protein>
<proteinExistence type="predicted"/>
<dbReference type="RefSeq" id="WP_034570961.1">
    <property type="nucleotide sequence ID" value="NZ_QBIU01000001.1"/>
</dbReference>
<evidence type="ECO:0000256" key="1">
    <source>
        <dbReference type="SAM" id="Phobius"/>
    </source>
</evidence>